<dbReference type="AlphaFoldDB" id="A0A4Y9SQG5"/>
<dbReference type="InterPro" id="IPR011701">
    <property type="entry name" value="MFS"/>
</dbReference>
<feature type="transmembrane region" description="Helical" evidence="4">
    <location>
        <begin position="78"/>
        <end position="96"/>
    </location>
</feature>
<protein>
    <submittedName>
        <fullName evidence="6">MFS transporter</fullName>
    </submittedName>
</protein>
<feature type="transmembrane region" description="Helical" evidence="4">
    <location>
        <begin position="282"/>
        <end position="303"/>
    </location>
</feature>
<evidence type="ECO:0000256" key="2">
    <source>
        <dbReference type="ARBA" id="ARBA00022989"/>
    </source>
</evidence>
<feature type="transmembrane region" description="Helical" evidence="4">
    <location>
        <begin position="169"/>
        <end position="189"/>
    </location>
</feature>
<dbReference type="PANTHER" id="PTHR11360">
    <property type="entry name" value="MONOCARBOXYLATE TRANSPORTER"/>
    <property type="match status" value="1"/>
</dbReference>
<feature type="transmembrane region" description="Helical" evidence="4">
    <location>
        <begin position="51"/>
        <end position="71"/>
    </location>
</feature>
<feature type="domain" description="Major facilitator superfamily (MFS) profile" evidence="5">
    <location>
        <begin position="10"/>
        <end position="394"/>
    </location>
</feature>
<dbReference type="InterPro" id="IPR020846">
    <property type="entry name" value="MFS_dom"/>
</dbReference>
<feature type="transmembrane region" description="Helical" evidence="4">
    <location>
        <begin position="12"/>
        <end position="31"/>
    </location>
</feature>
<organism evidence="6 7">
    <name type="scientific">Duganella callida</name>
    <dbReference type="NCBI Taxonomy" id="2561932"/>
    <lineage>
        <taxon>Bacteria</taxon>
        <taxon>Pseudomonadati</taxon>
        <taxon>Pseudomonadota</taxon>
        <taxon>Betaproteobacteria</taxon>
        <taxon>Burkholderiales</taxon>
        <taxon>Oxalobacteraceae</taxon>
        <taxon>Telluria group</taxon>
        <taxon>Duganella</taxon>
    </lineage>
</organism>
<feature type="transmembrane region" description="Helical" evidence="4">
    <location>
        <begin position="373"/>
        <end position="392"/>
    </location>
</feature>
<dbReference type="Gene3D" id="1.20.1250.20">
    <property type="entry name" value="MFS general substrate transporter like domains"/>
    <property type="match status" value="1"/>
</dbReference>
<dbReference type="PANTHER" id="PTHR11360:SF284">
    <property type="entry name" value="EG:103B4.3 PROTEIN-RELATED"/>
    <property type="match status" value="1"/>
</dbReference>
<dbReference type="InterPro" id="IPR050327">
    <property type="entry name" value="Proton-linked_MCT"/>
</dbReference>
<comment type="caution">
    <text evidence="6">The sequence shown here is derived from an EMBL/GenBank/DDBJ whole genome shotgun (WGS) entry which is preliminary data.</text>
</comment>
<sequence length="403" mass="42924">MFVASHAPSLKTVLIASGVVLTLAMGVRHGFGFWMQPISQAHGWTRETYSLAQAMQNLLWGAFGPFAGMAADRFGTMRVVLVGAVSYMLGLVWMATITQPTLFVLGSGVFIGLGLACTAFGAVSGIIGRVAPADKRSLAFGISGAASSFGQFVMMPVEQQLISAIGWQQAFYVLGAAVLLLMVPMAFYLREPTVEHAHGPQQSIREAAGEALSNRSFLFLVAGYFVCGFQLVFIGVHLPAYLKDKGIMEPGVAVLALALIGLFNIFGSYYAGKLGGRYPKRYLLSAIYFARAAVIALFLLAPLMPLSVYVFAAAMGALWLSTVPLTNGIIAGVFGVKYMSMLAGIVFFSHQVGSFIGVWLGGYLYASTGSYDIVWGIAIALGVMAGLINLPINERPLARLRAA</sequence>
<accession>A0A4Y9SQG5</accession>
<evidence type="ECO:0000259" key="5">
    <source>
        <dbReference type="PROSITE" id="PS50850"/>
    </source>
</evidence>
<dbReference type="CDD" id="cd17355">
    <property type="entry name" value="MFS_YcxA_like"/>
    <property type="match status" value="1"/>
</dbReference>
<feature type="transmembrane region" description="Helical" evidence="4">
    <location>
        <begin position="102"/>
        <end position="126"/>
    </location>
</feature>
<reference evidence="6 7" key="1">
    <citation type="submission" date="2019-03" db="EMBL/GenBank/DDBJ databases">
        <title>Draft Genome Sequence of Duganella callidus sp. nov., a Novel Duganella Species Isolated from Cultivated Soil.</title>
        <authorList>
            <person name="Raths R."/>
            <person name="Peta V."/>
            <person name="Bucking H."/>
        </authorList>
    </citation>
    <scope>NUCLEOTIDE SEQUENCE [LARGE SCALE GENOMIC DNA]</scope>
    <source>
        <strain evidence="6 7">DN04</strain>
    </source>
</reference>
<dbReference type="Pfam" id="PF07690">
    <property type="entry name" value="MFS_1"/>
    <property type="match status" value="1"/>
</dbReference>
<dbReference type="SUPFAM" id="SSF103473">
    <property type="entry name" value="MFS general substrate transporter"/>
    <property type="match status" value="1"/>
</dbReference>
<evidence type="ECO:0000313" key="6">
    <source>
        <dbReference type="EMBL" id="TFW26626.1"/>
    </source>
</evidence>
<feature type="transmembrane region" description="Helical" evidence="4">
    <location>
        <begin position="138"/>
        <end position="157"/>
    </location>
</feature>
<dbReference type="RefSeq" id="WP_135201081.1">
    <property type="nucleotide sequence ID" value="NZ_SPVG01000076.1"/>
</dbReference>
<evidence type="ECO:0000256" key="3">
    <source>
        <dbReference type="ARBA" id="ARBA00023136"/>
    </source>
</evidence>
<dbReference type="OrthoDB" id="146345at2"/>
<evidence type="ECO:0000256" key="4">
    <source>
        <dbReference type="SAM" id="Phobius"/>
    </source>
</evidence>
<proteinExistence type="predicted"/>
<feature type="transmembrane region" description="Helical" evidence="4">
    <location>
        <begin position="252"/>
        <end position="270"/>
    </location>
</feature>
<evidence type="ECO:0000256" key="1">
    <source>
        <dbReference type="ARBA" id="ARBA00022692"/>
    </source>
</evidence>
<keyword evidence="2 4" id="KW-1133">Transmembrane helix</keyword>
<keyword evidence="3 4" id="KW-0472">Membrane</keyword>
<dbReference type="GO" id="GO:0022857">
    <property type="term" value="F:transmembrane transporter activity"/>
    <property type="evidence" value="ECO:0007669"/>
    <property type="project" value="InterPro"/>
</dbReference>
<evidence type="ECO:0000313" key="7">
    <source>
        <dbReference type="Proteomes" id="UP000297729"/>
    </source>
</evidence>
<feature type="transmembrane region" description="Helical" evidence="4">
    <location>
        <begin position="309"/>
        <end position="334"/>
    </location>
</feature>
<gene>
    <name evidence="6" type="ORF">E4L98_08230</name>
</gene>
<keyword evidence="1 4" id="KW-0812">Transmembrane</keyword>
<keyword evidence="7" id="KW-1185">Reference proteome</keyword>
<feature type="transmembrane region" description="Helical" evidence="4">
    <location>
        <begin position="217"/>
        <end position="240"/>
    </location>
</feature>
<dbReference type="InterPro" id="IPR036259">
    <property type="entry name" value="MFS_trans_sf"/>
</dbReference>
<dbReference type="EMBL" id="SPVG01000076">
    <property type="protein sequence ID" value="TFW26626.1"/>
    <property type="molecule type" value="Genomic_DNA"/>
</dbReference>
<dbReference type="PROSITE" id="PS50850">
    <property type="entry name" value="MFS"/>
    <property type="match status" value="1"/>
</dbReference>
<feature type="transmembrane region" description="Helical" evidence="4">
    <location>
        <begin position="341"/>
        <end position="361"/>
    </location>
</feature>
<name>A0A4Y9SQG5_9BURK</name>
<dbReference type="Proteomes" id="UP000297729">
    <property type="component" value="Unassembled WGS sequence"/>
</dbReference>